<dbReference type="HOGENOM" id="CLU_909501_0_0_1"/>
<proteinExistence type="inferred from homology"/>
<evidence type="ECO:0000313" key="8">
    <source>
        <dbReference type="EMBL" id="EMR08866.1"/>
    </source>
</evidence>
<keyword evidence="4" id="KW-0256">Endoplasmic reticulum</keyword>
<organism evidence="8 9">
    <name type="scientific">Pneumocystis murina (strain B123)</name>
    <name type="common">Mouse pneumocystis pneumonia agent</name>
    <name type="synonym">Pneumocystis carinii f. sp. muris</name>
    <dbReference type="NCBI Taxonomy" id="1069680"/>
    <lineage>
        <taxon>Eukaryota</taxon>
        <taxon>Fungi</taxon>
        <taxon>Dikarya</taxon>
        <taxon>Ascomycota</taxon>
        <taxon>Taphrinomycotina</taxon>
        <taxon>Pneumocystomycetes</taxon>
        <taxon>Pneumocystaceae</taxon>
        <taxon>Pneumocystis</taxon>
    </lineage>
</organism>
<comment type="caution">
    <text evidence="8">The sequence shown here is derived from an EMBL/GenBank/DDBJ whole genome shotgun (WGS) entry which is preliminary data.</text>
</comment>
<comment type="subcellular location">
    <subcellularLocation>
        <location evidence="1">Endoplasmic reticulum membrane</location>
        <topology evidence="1">Multi-pass membrane protein</topology>
    </subcellularLocation>
</comment>
<comment type="similarity">
    <text evidence="2">Belongs to the INSIG family.</text>
</comment>
<evidence type="ECO:0000256" key="6">
    <source>
        <dbReference type="ARBA" id="ARBA00023136"/>
    </source>
</evidence>
<evidence type="ECO:0000256" key="3">
    <source>
        <dbReference type="ARBA" id="ARBA00022692"/>
    </source>
</evidence>
<evidence type="ECO:0000256" key="5">
    <source>
        <dbReference type="ARBA" id="ARBA00022989"/>
    </source>
</evidence>
<dbReference type="Pfam" id="PF07281">
    <property type="entry name" value="INSIG"/>
    <property type="match status" value="1"/>
</dbReference>
<evidence type="ECO:0000313" key="9">
    <source>
        <dbReference type="Proteomes" id="UP000011958"/>
    </source>
</evidence>
<dbReference type="AlphaFoldDB" id="M7NP36"/>
<evidence type="ECO:0000256" key="2">
    <source>
        <dbReference type="ARBA" id="ARBA00007475"/>
    </source>
</evidence>
<accession>M7NP36</accession>
<evidence type="ECO:0000256" key="1">
    <source>
        <dbReference type="ARBA" id="ARBA00004477"/>
    </source>
</evidence>
<dbReference type="Proteomes" id="UP000011958">
    <property type="component" value="Unassembled WGS sequence"/>
</dbReference>
<keyword evidence="6 7" id="KW-0472">Membrane</keyword>
<dbReference type="PANTHER" id="PTHR15301:SF3">
    <property type="entry name" value="PROTEIN NSG1-RELATED"/>
    <property type="match status" value="1"/>
</dbReference>
<protein>
    <submittedName>
        <fullName evidence="8">Uncharacterized protein</fullName>
    </submittedName>
</protein>
<feature type="transmembrane region" description="Helical" evidence="7">
    <location>
        <begin position="246"/>
        <end position="263"/>
    </location>
</feature>
<dbReference type="STRING" id="1069680.M7NP36"/>
<dbReference type="GO" id="GO:0016126">
    <property type="term" value="P:sterol biosynthetic process"/>
    <property type="evidence" value="ECO:0007669"/>
    <property type="project" value="TreeGrafter"/>
</dbReference>
<dbReference type="RefSeq" id="XP_007874672.1">
    <property type="nucleotide sequence ID" value="XM_007876481.1"/>
</dbReference>
<reference evidence="9" key="1">
    <citation type="journal article" date="2016" name="Nat. Commun.">
        <title>Genome analysis of three Pneumocystis species reveals adaptation mechanisms to life exclusively in mammalian hosts.</title>
        <authorList>
            <person name="Ma L."/>
            <person name="Chen Z."/>
            <person name="Huang D.W."/>
            <person name="Kutty G."/>
            <person name="Ishihara M."/>
            <person name="Wang H."/>
            <person name="Abouelleil A."/>
            <person name="Bishop L."/>
            <person name="Davey E."/>
            <person name="Deng R."/>
            <person name="Deng X."/>
            <person name="Fan L."/>
            <person name="Fantoni G."/>
            <person name="Fitzgerald M."/>
            <person name="Gogineni E."/>
            <person name="Goldberg J.M."/>
            <person name="Handley G."/>
            <person name="Hu X."/>
            <person name="Huber C."/>
            <person name="Jiao X."/>
            <person name="Jones K."/>
            <person name="Levin J.Z."/>
            <person name="Liu Y."/>
            <person name="Macdonald P."/>
            <person name="Melnikov A."/>
            <person name="Raley C."/>
            <person name="Sassi M."/>
            <person name="Sherman B.T."/>
            <person name="Song X."/>
            <person name="Sykes S."/>
            <person name="Tran B."/>
            <person name="Walsh L."/>
            <person name="Xia Y."/>
            <person name="Yang J."/>
            <person name="Young S."/>
            <person name="Zeng Q."/>
            <person name="Zheng X."/>
            <person name="Stephens R."/>
            <person name="Nusbaum C."/>
            <person name="Birren B.W."/>
            <person name="Azadi P."/>
            <person name="Lempicki R.A."/>
            <person name="Cuomo C.A."/>
            <person name="Kovacs J.A."/>
        </authorList>
    </citation>
    <scope>NUCLEOTIDE SEQUENCE [LARGE SCALE GENOMIC DNA]</scope>
    <source>
        <strain evidence="9">B123</strain>
    </source>
</reference>
<dbReference type="OrthoDB" id="205546at2759"/>
<feature type="non-terminal residue" evidence="8">
    <location>
        <position position="1"/>
    </location>
</feature>
<evidence type="ECO:0000256" key="7">
    <source>
        <dbReference type="SAM" id="Phobius"/>
    </source>
</evidence>
<dbReference type="GO" id="GO:0005789">
    <property type="term" value="C:endoplasmic reticulum membrane"/>
    <property type="evidence" value="ECO:0007669"/>
    <property type="project" value="UniProtKB-SubCell"/>
</dbReference>
<keyword evidence="9" id="KW-1185">Reference proteome</keyword>
<feature type="transmembrane region" description="Helical" evidence="7">
    <location>
        <begin position="150"/>
        <end position="172"/>
    </location>
</feature>
<feature type="transmembrane region" description="Helical" evidence="7">
    <location>
        <begin position="107"/>
        <end position="130"/>
    </location>
</feature>
<dbReference type="VEuPathDB" id="FungiDB:PNEG_02651"/>
<dbReference type="EMBL" id="AFWA02000007">
    <property type="protein sequence ID" value="EMR08866.1"/>
    <property type="molecule type" value="Genomic_DNA"/>
</dbReference>
<keyword evidence="5 7" id="KW-1133">Transmembrane helix</keyword>
<sequence>MNDNMFIHDQVQRSDSYDSFNSWGFFNLSSNQILKEDGSSSISEIFMKQKSSIFLPLNGIKDGSSALFSIYSSLLDEPETPKVFYKQKKDLKCHYKSFLFIRRFWTFLLKFICLYIWGRVITIFVFHAQMKENITSPYKFEILTHIPHFRTLYSLGMALFGFLTPVIDSLMYKFGFTQASKNAYQIEIPNSKYIEIFEIMRVFSTFTGIVYAFVKLSWVLDVKASLFLFFIGFSMWFIFDRAQTGFFLSSITSIIFTIILSFTSDIFKNEDLMRKEIFGIRSWILGFFFSSCITASNIGRRLFRYI</sequence>
<keyword evidence="3 7" id="KW-0812">Transmembrane</keyword>
<feature type="transmembrane region" description="Helical" evidence="7">
    <location>
        <begin position="283"/>
        <end position="303"/>
    </location>
</feature>
<dbReference type="InterPro" id="IPR025929">
    <property type="entry name" value="INSIG_fam"/>
</dbReference>
<dbReference type="GeneID" id="19896342"/>
<dbReference type="eggNOG" id="KOG4363">
    <property type="taxonomic scope" value="Eukaryota"/>
</dbReference>
<dbReference type="PANTHER" id="PTHR15301">
    <property type="entry name" value="INSULIN-INDUCED GENE 1"/>
    <property type="match status" value="1"/>
</dbReference>
<feature type="transmembrane region" description="Helical" evidence="7">
    <location>
        <begin position="220"/>
        <end position="239"/>
    </location>
</feature>
<name>M7NP36_PNEMU</name>
<evidence type="ECO:0000256" key="4">
    <source>
        <dbReference type="ARBA" id="ARBA00022824"/>
    </source>
</evidence>
<gene>
    <name evidence="8" type="ORF">PNEG_02651</name>
</gene>